<evidence type="ECO:0000313" key="3">
    <source>
        <dbReference type="Proteomes" id="UP001165677"/>
    </source>
</evidence>
<keyword evidence="1" id="KW-0472">Membrane</keyword>
<keyword evidence="3" id="KW-1185">Reference proteome</keyword>
<proteinExistence type="predicted"/>
<feature type="transmembrane region" description="Helical" evidence="1">
    <location>
        <begin position="186"/>
        <end position="204"/>
    </location>
</feature>
<feature type="transmembrane region" description="Helical" evidence="1">
    <location>
        <begin position="155"/>
        <end position="174"/>
    </location>
</feature>
<evidence type="ECO:0000313" key="2">
    <source>
        <dbReference type="EMBL" id="MCW1148665.1"/>
    </source>
</evidence>
<reference evidence="2" key="1">
    <citation type="submission" date="2022-10" db="EMBL/GenBank/DDBJ databases">
        <title>Flavobacterium sp. nov., a bacterium isolated from lake sediment.</title>
        <authorList>
            <person name="Qu J.-H."/>
        </authorList>
    </citation>
    <scope>NUCLEOTIDE SEQUENCE</scope>
    <source>
        <strain evidence="2">TH16-21</strain>
    </source>
</reference>
<name>A0ABT3EJB0_9FLAO</name>
<dbReference type="RefSeq" id="WP_264369388.1">
    <property type="nucleotide sequence ID" value="NZ_JAPCIO010000007.1"/>
</dbReference>
<accession>A0ABT3EJB0</accession>
<dbReference type="Proteomes" id="UP001165677">
    <property type="component" value="Unassembled WGS sequence"/>
</dbReference>
<feature type="transmembrane region" description="Helical" evidence="1">
    <location>
        <begin position="41"/>
        <end position="62"/>
    </location>
</feature>
<evidence type="ECO:0000256" key="1">
    <source>
        <dbReference type="SAM" id="Phobius"/>
    </source>
</evidence>
<gene>
    <name evidence="2" type="ORF">OJ995_10570</name>
</gene>
<sequence length="215" mass="25415">MKIGIYNIFTTFWFLIMLLCSGTLTYFSFYKNLYSGDAILIVKIVIAIISLIFICVLFYLLYKFRILIVYKNRFISIHPFILKVITIDISHTKNVKWKKFSAFKGTIYRNVELKQEKNKIDISDLEFENFENLVRNLNRNLNKDKITIEQAKSNNSMMIFNVVILSGFLVFLVVNTNWKNIHNAELIFFLTNIILLFASIKRVYNYRKVLNSSQN</sequence>
<keyword evidence="1" id="KW-1133">Transmembrane helix</keyword>
<feature type="transmembrane region" description="Helical" evidence="1">
    <location>
        <begin position="12"/>
        <end position="29"/>
    </location>
</feature>
<organism evidence="2 3">
    <name type="scientific">Flavobacterium lacisediminis</name>
    <dbReference type="NCBI Taxonomy" id="2989705"/>
    <lineage>
        <taxon>Bacteria</taxon>
        <taxon>Pseudomonadati</taxon>
        <taxon>Bacteroidota</taxon>
        <taxon>Flavobacteriia</taxon>
        <taxon>Flavobacteriales</taxon>
        <taxon>Flavobacteriaceae</taxon>
        <taxon>Flavobacterium</taxon>
    </lineage>
</organism>
<keyword evidence="1" id="KW-0812">Transmembrane</keyword>
<protein>
    <recommendedName>
        <fullName evidence="4">PH domain-containing protein</fullName>
    </recommendedName>
</protein>
<evidence type="ECO:0008006" key="4">
    <source>
        <dbReference type="Google" id="ProtNLM"/>
    </source>
</evidence>
<comment type="caution">
    <text evidence="2">The sequence shown here is derived from an EMBL/GenBank/DDBJ whole genome shotgun (WGS) entry which is preliminary data.</text>
</comment>
<dbReference type="EMBL" id="JAPCIO010000007">
    <property type="protein sequence ID" value="MCW1148665.1"/>
    <property type="molecule type" value="Genomic_DNA"/>
</dbReference>